<evidence type="ECO:0000256" key="10">
    <source>
        <dbReference type="PROSITE-ProRule" id="PRU00473"/>
    </source>
</evidence>
<dbReference type="InterPro" id="IPR039001">
    <property type="entry name" value="Pal"/>
</dbReference>
<dbReference type="SUPFAM" id="SSF103088">
    <property type="entry name" value="OmpA-like"/>
    <property type="match status" value="1"/>
</dbReference>
<comment type="caution">
    <text evidence="14">The sequence shown here is derived from an EMBL/GenBank/DDBJ whole genome shotgun (WGS) entry which is preliminary data.</text>
</comment>
<evidence type="ECO:0000256" key="5">
    <source>
        <dbReference type="ARBA" id="ARBA00023139"/>
    </source>
</evidence>
<feature type="domain" description="OmpA-like" evidence="13">
    <location>
        <begin position="54"/>
        <end position="171"/>
    </location>
</feature>
<dbReference type="CDD" id="cd07185">
    <property type="entry name" value="OmpA_C-like"/>
    <property type="match status" value="1"/>
</dbReference>
<dbReference type="Proteomes" id="UP000739538">
    <property type="component" value="Unassembled WGS sequence"/>
</dbReference>
<dbReference type="Pfam" id="PF00691">
    <property type="entry name" value="OmpA"/>
    <property type="match status" value="1"/>
</dbReference>
<keyword evidence="2" id="KW-0132">Cell division</keyword>
<keyword evidence="7 14" id="KW-0449">Lipoprotein</keyword>
<reference evidence="14" key="2">
    <citation type="journal article" date="2021" name="Microbiome">
        <title>Successional dynamics and alternative stable states in a saline activated sludge microbial community over 9 years.</title>
        <authorList>
            <person name="Wang Y."/>
            <person name="Ye J."/>
            <person name="Ju F."/>
            <person name="Liu L."/>
            <person name="Boyd J.A."/>
            <person name="Deng Y."/>
            <person name="Parks D.H."/>
            <person name="Jiang X."/>
            <person name="Yin X."/>
            <person name="Woodcroft B.J."/>
            <person name="Tyson G.W."/>
            <person name="Hugenholtz P."/>
            <person name="Polz M.F."/>
            <person name="Zhang T."/>
        </authorList>
    </citation>
    <scope>NUCLEOTIDE SEQUENCE</scope>
    <source>
        <strain evidence="14">HKST-UBA02</strain>
    </source>
</reference>
<dbReference type="InterPro" id="IPR006665">
    <property type="entry name" value="OmpA-like"/>
</dbReference>
<evidence type="ECO:0000256" key="9">
    <source>
        <dbReference type="HAMAP-Rule" id="MF_02204"/>
    </source>
</evidence>
<dbReference type="NCBIfam" id="TIGR02802">
    <property type="entry name" value="Pal_lipo"/>
    <property type="match status" value="1"/>
</dbReference>
<dbReference type="InterPro" id="IPR006664">
    <property type="entry name" value="OMP_bac"/>
</dbReference>
<evidence type="ECO:0000313" key="14">
    <source>
        <dbReference type="EMBL" id="MCA9754778.1"/>
    </source>
</evidence>
<dbReference type="InterPro" id="IPR050330">
    <property type="entry name" value="Bact_OuterMem_StrucFunc"/>
</dbReference>
<evidence type="ECO:0000256" key="7">
    <source>
        <dbReference type="ARBA" id="ARBA00023288"/>
    </source>
</evidence>
<comment type="similarity">
    <text evidence="9">Belongs to the Pal lipoprotein family.</text>
</comment>
<dbReference type="PROSITE" id="PS51123">
    <property type="entry name" value="OMPA_2"/>
    <property type="match status" value="1"/>
</dbReference>
<dbReference type="InterPro" id="IPR014169">
    <property type="entry name" value="Pal_lipo_C"/>
</dbReference>
<keyword evidence="3 12" id="KW-0732">Signal</keyword>
<keyword evidence="4 10" id="KW-0472">Membrane</keyword>
<feature type="compositionally biased region" description="Low complexity" evidence="11">
    <location>
        <begin position="47"/>
        <end position="57"/>
    </location>
</feature>
<feature type="region of interest" description="Disordered" evidence="11">
    <location>
        <begin position="29"/>
        <end position="57"/>
    </location>
</feature>
<dbReference type="InterPro" id="IPR036737">
    <property type="entry name" value="OmpA-like_sf"/>
</dbReference>
<dbReference type="HAMAP" id="MF_02204">
    <property type="entry name" value="Pal"/>
    <property type="match status" value="1"/>
</dbReference>
<dbReference type="PRINTS" id="PR01021">
    <property type="entry name" value="OMPADOMAIN"/>
</dbReference>
<evidence type="ECO:0000256" key="3">
    <source>
        <dbReference type="ARBA" id="ARBA00022729"/>
    </source>
</evidence>
<keyword evidence="6" id="KW-0998">Cell outer membrane</keyword>
<dbReference type="GO" id="GO:0051301">
    <property type="term" value="P:cell division"/>
    <property type="evidence" value="ECO:0007669"/>
    <property type="project" value="UniProtKB-KW"/>
</dbReference>
<protein>
    <recommendedName>
        <fullName evidence="9">Peptidoglycan-associated protein</fullName>
    </recommendedName>
</protein>
<sequence length="175" mass="18918">MFLGSQQKFALTLAALALLGTSACSKKTVQVPEVEPTSTATATPRQETTAPSTSEPTAPAQLADIYFDYDQSKIRSEAMTVLSSNGKVLMGEIGTQVTLEGHCDERGTVEYNLALGDRRARAAKDYLVSYGVESSRISTISYGEERPAAMGHNESAWAQNRRVHFARKAQGQASR</sequence>
<evidence type="ECO:0000256" key="1">
    <source>
        <dbReference type="ARBA" id="ARBA00004442"/>
    </source>
</evidence>
<evidence type="ECO:0000259" key="13">
    <source>
        <dbReference type="PROSITE" id="PS51123"/>
    </source>
</evidence>
<evidence type="ECO:0000256" key="8">
    <source>
        <dbReference type="ARBA" id="ARBA00023306"/>
    </source>
</evidence>
<dbReference type="PANTHER" id="PTHR30329:SF21">
    <property type="entry name" value="LIPOPROTEIN YIAD-RELATED"/>
    <property type="match status" value="1"/>
</dbReference>
<gene>
    <name evidence="9 14" type="primary">pal</name>
    <name evidence="14" type="ORF">KDA27_03175</name>
</gene>
<dbReference type="EMBL" id="JAGQHS010000009">
    <property type="protein sequence ID" value="MCA9754778.1"/>
    <property type="molecule type" value="Genomic_DNA"/>
</dbReference>
<evidence type="ECO:0000256" key="4">
    <source>
        <dbReference type="ARBA" id="ARBA00023136"/>
    </source>
</evidence>
<keyword evidence="5" id="KW-0564">Palmitate</keyword>
<accession>A0A956SDY4</accession>
<comment type="subcellular location">
    <subcellularLocation>
        <location evidence="1">Cell outer membrane</location>
    </subcellularLocation>
</comment>
<dbReference type="PANTHER" id="PTHR30329">
    <property type="entry name" value="STATOR ELEMENT OF FLAGELLAR MOTOR COMPLEX"/>
    <property type="match status" value="1"/>
</dbReference>
<name>A0A956SDY4_UNCEI</name>
<dbReference type="Gene3D" id="3.30.1330.60">
    <property type="entry name" value="OmpA-like domain"/>
    <property type="match status" value="1"/>
</dbReference>
<proteinExistence type="inferred from homology"/>
<evidence type="ECO:0000313" key="15">
    <source>
        <dbReference type="Proteomes" id="UP000739538"/>
    </source>
</evidence>
<evidence type="ECO:0000256" key="11">
    <source>
        <dbReference type="SAM" id="MobiDB-lite"/>
    </source>
</evidence>
<dbReference type="AlphaFoldDB" id="A0A956SDY4"/>
<evidence type="ECO:0000256" key="2">
    <source>
        <dbReference type="ARBA" id="ARBA00022618"/>
    </source>
</evidence>
<dbReference type="GO" id="GO:0009279">
    <property type="term" value="C:cell outer membrane"/>
    <property type="evidence" value="ECO:0007669"/>
    <property type="project" value="UniProtKB-SubCell"/>
</dbReference>
<keyword evidence="8" id="KW-0131">Cell cycle</keyword>
<organism evidence="14 15">
    <name type="scientific">Eiseniibacteriota bacterium</name>
    <dbReference type="NCBI Taxonomy" id="2212470"/>
    <lineage>
        <taxon>Bacteria</taxon>
        <taxon>Candidatus Eiseniibacteriota</taxon>
    </lineage>
</organism>
<evidence type="ECO:0000256" key="12">
    <source>
        <dbReference type="SAM" id="SignalP"/>
    </source>
</evidence>
<feature type="compositionally biased region" description="Polar residues" evidence="11">
    <location>
        <begin position="36"/>
        <end position="46"/>
    </location>
</feature>
<feature type="signal peptide" evidence="12">
    <location>
        <begin position="1"/>
        <end position="25"/>
    </location>
</feature>
<reference evidence="14" key="1">
    <citation type="submission" date="2020-04" db="EMBL/GenBank/DDBJ databases">
        <authorList>
            <person name="Zhang T."/>
        </authorList>
    </citation>
    <scope>NUCLEOTIDE SEQUENCE</scope>
    <source>
        <strain evidence="14">HKST-UBA02</strain>
    </source>
</reference>
<feature type="chain" id="PRO_5036900403" description="Peptidoglycan-associated protein" evidence="12">
    <location>
        <begin position="26"/>
        <end position="175"/>
    </location>
</feature>
<evidence type="ECO:0000256" key="6">
    <source>
        <dbReference type="ARBA" id="ARBA00023237"/>
    </source>
</evidence>